<evidence type="ECO:0000313" key="5">
    <source>
        <dbReference type="Proteomes" id="UP000789595"/>
    </source>
</evidence>
<protein>
    <recommendedName>
        <fullName evidence="3">RRM domain-containing protein</fullName>
    </recommendedName>
</protein>
<evidence type="ECO:0000259" key="3">
    <source>
        <dbReference type="PROSITE" id="PS50102"/>
    </source>
</evidence>
<dbReference type="Gene3D" id="3.30.70.330">
    <property type="match status" value="5"/>
</dbReference>
<accession>A0A8J2SI26</accession>
<feature type="domain" description="RRM" evidence="3">
    <location>
        <begin position="181"/>
        <end position="259"/>
    </location>
</feature>
<feature type="domain" description="RRM" evidence="3">
    <location>
        <begin position="439"/>
        <end position="522"/>
    </location>
</feature>
<feature type="region of interest" description="Disordered" evidence="2">
    <location>
        <begin position="272"/>
        <end position="297"/>
    </location>
</feature>
<dbReference type="InterPro" id="IPR000504">
    <property type="entry name" value="RRM_dom"/>
</dbReference>
<feature type="domain" description="RRM" evidence="3">
    <location>
        <begin position="527"/>
        <end position="604"/>
    </location>
</feature>
<proteinExistence type="predicted"/>
<dbReference type="EMBL" id="CAKKNE010000003">
    <property type="protein sequence ID" value="CAH0372368.1"/>
    <property type="molecule type" value="Genomic_DNA"/>
</dbReference>
<dbReference type="OrthoDB" id="439639at2759"/>
<dbReference type="Proteomes" id="UP000789595">
    <property type="component" value="Unassembled WGS sequence"/>
</dbReference>
<dbReference type="InterPro" id="IPR050441">
    <property type="entry name" value="RBM"/>
</dbReference>
<evidence type="ECO:0000256" key="2">
    <source>
        <dbReference type="SAM" id="MobiDB-lite"/>
    </source>
</evidence>
<feature type="compositionally biased region" description="Acidic residues" evidence="2">
    <location>
        <begin position="167"/>
        <end position="178"/>
    </location>
</feature>
<evidence type="ECO:0000256" key="1">
    <source>
        <dbReference type="PROSITE-ProRule" id="PRU00176"/>
    </source>
</evidence>
<feature type="compositionally biased region" description="Basic and acidic residues" evidence="2">
    <location>
        <begin position="107"/>
        <end position="120"/>
    </location>
</feature>
<dbReference type="GO" id="GO:0003723">
    <property type="term" value="F:RNA binding"/>
    <property type="evidence" value="ECO:0007669"/>
    <property type="project" value="UniProtKB-UniRule"/>
</dbReference>
<keyword evidence="5" id="KW-1185">Reference proteome</keyword>
<feature type="domain" description="RRM" evidence="3">
    <location>
        <begin position="7"/>
        <end position="85"/>
    </location>
</feature>
<keyword evidence="1" id="KW-0694">RNA-binding</keyword>
<feature type="region of interest" description="Disordered" evidence="2">
    <location>
        <begin position="157"/>
        <end position="181"/>
    </location>
</feature>
<dbReference type="SMART" id="SM00360">
    <property type="entry name" value="RRM"/>
    <property type="match status" value="5"/>
</dbReference>
<feature type="region of interest" description="Disordered" evidence="2">
    <location>
        <begin position="79"/>
        <end position="141"/>
    </location>
</feature>
<dbReference type="SUPFAM" id="SSF54928">
    <property type="entry name" value="RNA-binding domain, RBD"/>
    <property type="match status" value="4"/>
</dbReference>
<feature type="domain" description="RRM" evidence="3">
    <location>
        <begin position="355"/>
        <end position="427"/>
    </location>
</feature>
<dbReference type="Pfam" id="PF00076">
    <property type="entry name" value="RRM_1"/>
    <property type="match status" value="5"/>
</dbReference>
<name>A0A8J2SI26_9STRA</name>
<dbReference type="InterPro" id="IPR035979">
    <property type="entry name" value="RBD_domain_sf"/>
</dbReference>
<dbReference type="AlphaFoldDB" id="A0A8J2SI26"/>
<dbReference type="PANTHER" id="PTHR48034">
    <property type="entry name" value="TRANSFORMER-2 SEX-DETERMINING PROTEIN-RELATED"/>
    <property type="match status" value="1"/>
</dbReference>
<feature type="compositionally biased region" description="Basic and acidic residues" evidence="2">
    <location>
        <begin position="272"/>
        <end position="290"/>
    </location>
</feature>
<dbReference type="CDD" id="cd12320">
    <property type="entry name" value="RRM6_RBM19_RRM5_MRD1"/>
    <property type="match status" value="1"/>
</dbReference>
<sequence length="610" mass="66231">MATEGTSRLFVQDLPPHCDEQALRKHFAEYGVTDVQIPRRKTDKKKSRGFAFVGLKDADSAQRAAKALNGAYWRTSKLRVAPAAKRKAPVPTEPPKKKKAKKVVPPPKERLAPTKRERFLELAGVKQEAPAEPEPVERSEEAFDAGLDDLAYLRSKRDGVRGGADEAPAEEASDGDDDGNARVFLSNIPYGASEENVESLCERYGAVSEVHLPIDAKSRKRKGFGFVTYVLPSDADRCVEGLHGSAFEGRVLTAQRAEARPADHAPIRRTFADKRAEERKQKASTEDQSREFISASSAKDAAAERAGASKAQLFDPTRSDAAVASTLAESAAQNEARTYFAQKGYALDAATRSRTALLVKNLPASTSVQDVRTLFAQSGVVTDVLLAPSHTSAIVEFEQPTEARTALKKLAYRAFDGTPLYVGWAPARNEDSDDEVQTGTIFVKSLSFATSTQDLERHFASAGKVRSVVFPGSADEGFANRGFGFVEFSSATDAAKALSLTDLNGRTLVIEASRVSKKAASSSKKQSKLVIRNLAFAASAGDVRDLFGTFGSLKNVRVPKRYDGRARGFAFVEFERPQDAASARRALGAAHLYGRHLVIDWAENEREGVS</sequence>
<dbReference type="PROSITE" id="PS50102">
    <property type="entry name" value="RRM"/>
    <property type="match status" value="5"/>
</dbReference>
<dbReference type="InterPro" id="IPR012677">
    <property type="entry name" value="Nucleotide-bd_a/b_plait_sf"/>
</dbReference>
<gene>
    <name evidence="4" type="ORF">PECAL_3P23590</name>
</gene>
<reference evidence="4" key="1">
    <citation type="submission" date="2021-11" db="EMBL/GenBank/DDBJ databases">
        <authorList>
            <consortium name="Genoscope - CEA"/>
            <person name="William W."/>
        </authorList>
    </citation>
    <scope>NUCLEOTIDE SEQUENCE</scope>
</reference>
<comment type="caution">
    <text evidence="4">The sequence shown here is derived from an EMBL/GenBank/DDBJ whole genome shotgun (WGS) entry which is preliminary data.</text>
</comment>
<evidence type="ECO:0000313" key="4">
    <source>
        <dbReference type="EMBL" id="CAH0372368.1"/>
    </source>
</evidence>
<organism evidence="4 5">
    <name type="scientific">Pelagomonas calceolata</name>
    <dbReference type="NCBI Taxonomy" id="35677"/>
    <lineage>
        <taxon>Eukaryota</taxon>
        <taxon>Sar</taxon>
        <taxon>Stramenopiles</taxon>
        <taxon>Ochrophyta</taxon>
        <taxon>Pelagophyceae</taxon>
        <taxon>Pelagomonadales</taxon>
        <taxon>Pelagomonadaceae</taxon>
        <taxon>Pelagomonas</taxon>
    </lineage>
</organism>